<proteinExistence type="predicted"/>
<evidence type="ECO:0000313" key="2">
    <source>
        <dbReference type="Proteomes" id="UP000245910"/>
    </source>
</evidence>
<dbReference type="Proteomes" id="UP000245910">
    <property type="component" value="Chromosome I"/>
</dbReference>
<name>A0A2L2TGU2_9HYPO</name>
<evidence type="ECO:0000313" key="1">
    <source>
        <dbReference type="EMBL" id="CEI63637.1"/>
    </source>
</evidence>
<protein>
    <submittedName>
        <fullName evidence="1">Uncharacterized protein</fullName>
    </submittedName>
</protein>
<sequence length="73" mass="7756">MTTIDTNGWDLVYATSYTNVNTEIATQWSSLIADLAISRYSFAGLTDLNVTSAGLAESLQIGFTSASQLGSET</sequence>
<reference evidence="2" key="1">
    <citation type="submission" date="2014-10" db="EMBL/GenBank/DDBJ databases">
        <authorList>
            <person name="King R."/>
        </authorList>
    </citation>
    <scope>NUCLEOTIDE SEQUENCE [LARGE SCALE GENOMIC DNA]</scope>
    <source>
        <strain evidence="2">A3/5</strain>
    </source>
</reference>
<dbReference type="OrthoDB" id="5241403at2759"/>
<organism evidence="1 2">
    <name type="scientific">Fusarium venenatum</name>
    <dbReference type="NCBI Taxonomy" id="56646"/>
    <lineage>
        <taxon>Eukaryota</taxon>
        <taxon>Fungi</taxon>
        <taxon>Dikarya</taxon>
        <taxon>Ascomycota</taxon>
        <taxon>Pezizomycotina</taxon>
        <taxon>Sordariomycetes</taxon>
        <taxon>Hypocreomycetidae</taxon>
        <taxon>Hypocreales</taxon>
        <taxon>Nectriaceae</taxon>
        <taxon>Fusarium</taxon>
    </lineage>
</organism>
<accession>A0A2L2TGU2</accession>
<dbReference type="AlphaFoldDB" id="A0A2L2TGU2"/>
<keyword evidence="2" id="KW-1185">Reference proteome</keyword>
<dbReference type="EMBL" id="LN649229">
    <property type="protein sequence ID" value="CEI63637.1"/>
    <property type="molecule type" value="Genomic_DNA"/>
</dbReference>